<dbReference type="Gene3D" id="1.10.246.180">
    <property type="match status" value="1"/>
</dbReference>
<feature type="domain" description="Calcineurin-like phosphoesterase" evidence="5">
    <location>
        <begin position="42"/>
        <end position="281"/>
    </location>
</feature>
<dbReference type="Pfam" id="PF00149">
    <property type="entry name" value="Metallophos"/>
    <property type="match status" value="1"/>
</dbReference>
<dbReference type="InterPro" id="IPR050884">
    <property type="entry name" value="CNP_phosphodiesterase-III"/>
</dbReference>
<evidence type="ECO:0000256" key="1">
    <source>
        <dbReference type="ARBA" id="ARBA00022723"/>
    </source>
</evidence>
<evidence type="ECO:0000313" key="7">
    <source>
        <dbReference type="EMBL" id="EFM65167.1"/>
    </source>
</evidence>
<dbReference type="eggNOG" id="COG1409">
    <property type="taxonomic scope" value="Bacteria"/>
</dbReference>
<gene>
    <name evidence="7" type="ORF">HMPREF0634_0210</name>
</gene>
<name>E0E1S3_9FIRM</name>
<dbReference type="PANTHER" id="PTHR42988">
    <property type="entry name" value="PHOSPHOHYDROLASE"/>
    <property type="match status" value="1"/>
</dbReference>
<dbReference type="InterPro" id="IPR012365">
    <property type="entry name" value="Pesteras_lmo2642"/>
</dbReference>
<dbReference type="EMBL" id="ADGQ01000019">
    <property type="protein sequence ID" value="EFM65167.1"/>
    <property type="molecule type" value="Genomic_DNA"/>
</dbReference>
<dbReference type="OrthoDB" id="2036332at2"/>
<dbReference type="Gene3D" id="3.60.21.10">
    <property type="match status" value="1"/>
</dbReference>
<dbReference type="InterPro" id="IPR040869">
    <property type="entry name" value="CNP_C"/>
</dbReference>
<keyword evidence="2" id="KW-0378">Hydrolase</keyword>
<sequence>MVIFITLVAIIVVAFFVLSRKEKSPNTQNNGLNTSIIDDKNIKIVHVTDIHYLSPSLTDYGKSFVDTIEKSDGKMMRYIDQIMDAFVLEMIRTKPDLVIVSGDMTYNGEKESHIGLANKFKILKDKGIKVLVLPGNHDLENEMALAFEGDATRPVETVTIEEFEEIYKDYGYGKDDPDVVSRDKKSLNYVYQLGNKCHLIMVETSTKGNDQTISNSSYRWIEKWLRKAKDMNMRVIGVSHQNILAHNKLFIAGYKITNSSRLVDLYNKYNVRINLSGHMHIQHMAEHKRVHDIALACLGLYPNLYGVLDMDLRNNMTYHTESLDVAYWMKKYKHQDSDLLDFENTSREYFVRCTRLQTEKQLAKLDLSKEDKEMMMDFMVDTNIHYFSGSLDKRPDLSLDNPAYKLWMDYCERTFTGSYLNSIYTDTISDHNRLEIFQ</sequence>
<evidence type="ECO:0000256" key="3">
    <source>
        <dbReference type="ARBA" id="ARBA00023004"/>
    </source>
</evidence>
<dbReference type="GeneID" id="84800148"/>
<dbReference type="Pfam" id="PF17839">
    <property type="entry name" value="CNP_C_terminal"/>
    <property type="match status" value="1"/>
</dbReference>
<reference evidence="7 8" key="1">
    <citation type="submission" date="2010-08" db="EMBL/GenBank/DDBJ databases">
        <authorList>
            <person name="Harkins D.M."/>
            <person name="Madupu R."/>
            <person name="Durkin A.S."/>
            <person name="Torralba M."/>
            <person name="Methe B."/>
            <person name="Sutton G.G."/>
            <person name="Nelson K.E."/>
        </authorList>
    </citation>
    <scope>NUCLEOTIDE SEQUENCE [LARGE SCALE GENOMIC DNA]</scope>
    <source>
        <strain evidence="7 8">DSM 17678</strain>
    </source>
</reference>
<comment type="similarity">
    <text evidence="4">Belongs to the cyclic nucleotide phosphodiesterase class-III family.</text>
</comment>
<dbReference type="GO" id="GO:0046872">
    <property type="term" value="F:metal ion binding"/>
    <property type="evidence" value="ECO:0007669"/>
    <property type="project" value="UniProtKB-KW"/>
</dbReference>
<keyword evidence="8" id="KW-1185">Reference proteome</keyword>
<proteinExistence type="inferred from homology"/>
<dbReference type="InterPro" id="IPR004843">
    <property type="entry name" value="Calcineurin-like_PHP"/>
</dbReference>
<evidence type="ECO:0000259" key="6">
    <source>
        <dbReference type="Pfam" id="PF17839"/>
    </source>
</evidence>
<dbReference type="PANTHER" id="PTHR42988:SF2">
    <property type="entry name" value="CYCLIC NUCLEOTIDE PHOSPHODIESTERASE CBUA0032-RELATED"/>
    <property type="match status" value="1"/>
</dbReference>
<dbReference type="SUPFAM" id="SSF56300">
    <property type="entry name" value="Metallo-dependent phosphatases"/>
    <property type="match status" value="1"/>
</dbReference>
<dbReference type="GO" id="GO:0016787">
    <property type="term" value="F:hydrolase activity"/>
    <property type="evidence" value="ECO:0007669"/>
    <property type="project" value="UniProtKB-KW"/>
</dbReference>
<feature type="domain" description="Cyclic nucleotide phosphodiesterase C-terminal" evidence="6">
    <location>
        <begin position="324"/>
        <end position="430"/>
    </location>
</feature>
<keyword evidence="1" id="KW-0479">Metal-binding</keyword>
<dbReference type="InterPro" id="IPR029052">
    <property type="entry name" value="Metallo-depent_PP-like"/>
</dbReference>
<comment type="caution">
    <text evidence="7">The sequence shown here is derived from an EMBL/GenBank/DDBJ whole genome shotgun (WGS) entry which is preliminary data.</text>
</comment>
<keyword evidence="3" id="KW-0408">Iron</keyword>
<dbReference type="Proteomes" id="UP000003244">
    <property type="component" value="Unassembled WGS sequence"/>
</dbReference>
<dbReference type="PIRSF" id="PIRSF034890">
    <property type="entry name" value="Pesteras_lmo2642"/>
    <property type="match status" value="1"/>
</dbReference>
<dbReference type="STRING" id="596315.HMPREF0634_0210"/>
<dbReference type="RefSeq" id="WP_007788507.1">
    <property type="nucleotide sequence ID" value="NZ_ADGQ01000019.1"/>
</dbReference>
<evidence type="ECO:0000259" key="5">
    <source>
        <dbReference type="Pfam" id="PF00149"/>
    </source>
</evidence>
<dbReference type="AlphaFoldDB" id="E0E1S3"/>
<evidence type="ECO:0000313" key="8">
    <source>
        <dbReference type="Proteomes" id="UP000003244"/>
    </source>
</evidence>
<evidence type="ECO:0000256" key="2">
    <source>
        <dbReference type="ARBA" id="ARBA00022801"/>
    </source>
</evidence>
<accession>E0E1S3</accession>
<organism evidence="7 8">
    <name type="scientific">Peptostreptococcus stomatis DSM 17678</name>
    <dbReference type="NCBI Taxonomy" id="596315"/>
    <lineage>
        <taxon>Bacteria</taxon>
        <taxon>Bacillati</taxon>
        <taxon>Bacillota</taxon>
        <taxon>Clostridia</taxon>
        <taxon>Peptostreptococcales</taxon>
        <taxon>Peptostreptococcaceae</taxon>
        <taxon>Peptostreptococcus</taxon>
    </lineage>
</organism>
<protein>
    <submittedName>
        <fullName evidence="7">Ser/Thr phosphatase family protein</fullName>
    </submittedName>
</protein>
<evidence type="ECO:0000256" key="4">
    <source>
        <dbReference type="ARBA" id="ARBA00025742"/>
    </source>
</evidence>